<dbReference type="PROSITE" id="PS50110">
    <property type="entry name" value="RESPONSE_REGULATORY"/>
    <property type="match status" value="1"/>
</dbReference>
<organism evidence="8 9">
    <name type="scientific">Fulvimonas soli</name>
    <dbReference type="NCBI Taxonomy" id="155197"/>
    <lineage>
        <taxon>Bacteria</taxon>
        <taxon>Pseudomonadati</taxon>
        <taxon>Pseudomonadota</taxon>
        <taxon>Gammaproteobacteria</taxon>
        <taxon>Lysobacterales</taxon>
        <taxon>Rhodanobacteraceae</taxon>
        <taxon>Fulvimonas</taxon>
    </lineage>
</organism>
<dbReference type="GO" id="GO:0005829">
    <property type="term" value="C:cytosol"/>
    <property type="evidence" value="ECO:0007669"/>
    <property type="project" value="TreeGrafter"/>
</dbReference>
<dbReference type="PANTHER" id="PTHR48111:SF1">
    <property type="entry name" value="TWO-COMPONENT RESPONSE REGULATOR ORR33"/>
    <property type="match status" value="1"/>
</dbReference>
<dbReference type="GO" id="GO:0000156">
    <property type="term" value="F:phosphorelay response regulator activity"/>
    <property type="evidence" value="ECO:0007669"/>
    <property type="project" value="TreeGrafter"/>
</dbReference>
<name>A0A316IKK3_9GAMM</name>
<feature type="domain" description="Response regulatory" evidence="7">
    <location>
        <begin position="15"/>
        <end position="133"/>
    </location>
</feature>
<dbReference type="Gene3D" id="1.20.120.160">
    <property type="entry name" value="HPT domain"/>
    <property type="match status" value="1"/>
</dbReference>
<dbReference type="Proteomes" id="UP000245812">
    <property type="component" value="Unassembled WGS sequence"/>
</dbReference>
<dbReference type="RefSeq" id="WP_245889739.1">
    <property type="nucleotide sequence ID" value="NZ_MSZV01000048.1"/>
</dbReference>
<evidence type="ECO:0000256" key="5">
    <source>
        <dbReference type="ARBA" id="ARBA00023163"/>
    </source>
</evidence>
<dbReference type="SUPFAM" id="SSF52172">
    <property type="entry name" value="CheY-like"/>
    <property type="match status" value="1"/>
</dbReference>
<dbReference type="GO" id="GO:0006355">
    <property type="term" value="P:regulation of DNA-templated transcription"/>
    <property type="evidence" value="ECO:0007669"/>
    <property type="project" value="TreeGrafter"/>
</dbReference>
<evidence type="ECO:0000313" key="8">
    <source>
        <dbReference type="EMBL" id="PWK93044.1"/>
    </source>
</evidence>
<dbReference type="InterPro" id="IPR036641">
    <property type="entry name" value="HPT_dom_sf"/>
</dbReference>
<dbReference type="SUPFAM" id="SSF47226">
    <property type="entry name" value="Histidine-containing phosphotransfer domain, HPT domain"/>
    <property type="match status" value="1"/>
</dbReference>
<dbReference type="GO" id="GO:0004672">
    <property type="term" value="F:protein kinase activity"/>
    <property type="evidence" value="ECO:0007669"/>
    <property type="project" value="UniProtKB-ARBA"/>
</dbReference>
<dbReference type="InterPro" id="IPR011006">
    <property type="entry name" value="CheY-like_superfamily"/>
</dbReference>
<keyword evidence="1 6" id="KW-0597">Phosphoprotein</keyword>
<comment type="caution">
    <text evidence="8">The sequence shown here is derived from an EMBL/GenBank/DDBJ whole genome shotgun (WGS) entry which is preliminary data.</text>
</comment>
<keyword evidence="3" id="KW-0805">Transcription regulation</keyword>
<dbReference type="InterPro" id="IPR008207">
    <property type="entry name" value="Sig_transdc_His_kin_Hpt_dom"/>
</dbReference>
<accession>A0A316IKK3</accession>
<dbReference type="InterPro" id="IPR039420">
    <property type="entry name" value="WalR-like"/>
</dbReference>
<dbReference type="SMART" id="SM00448">
    <property type="entry name" value="REC"/>
    <property type="match status" value="1"/>
</dbReference>
<proteinExistence type="predicted"/>
<protein>
    <submittedName>
        <fullName evidence="8">Hpt domain-containing protein</fullName>
    </submittedName>
</protein>
<dbReference type="Pfam" id="PF00072">
    <property type="entry name" value="Response_reg"/>
    <property type="match status" value="1"/>
</dbReference>
<dbReference type="Pfam" id="PF01627">
    <property type="entry name" value="Hpt"/>
    <property type="match status" value="1"/>
</dbReference>
<reference evidence="8 9" key="1">
    <citation type="submission" date="2018-05" db="EMBL/GenBank/DDBJ databases">
        <title>Genomic Encyclopedia of Type Strains, Phase IV (KMG-IV): sequencing the most valuable type-strain genomes for metagenomic binning, comparative biology and taxonomic classification.</title>
        <authorList>
            <person name="Goeker M."/>
        </authorList>
    </citation>
    <scope>NUCLEOTIDE SEQUENCE [LARGE SCALE GENOMIC DNA]</scope>
    <source>
        <strain evidence="8 9">DSM 14263</strain>
    </source>
</reference>
<dbReference type="CDD" id="cd17546">
    <property type="entry name" value="REC_hyHK_CKI1_RcsC-like"/>
    <property type="match status" value="1"/>
</dbReference>
<dbReference type="GO" id="GO:0000976">
    <property type="term" value="F:transcription cis-regulatory region binding"/>
    <property type="evidence" value="ECO:0007669"/>
    <property type="project" value="TreeGrafter"/>
</dbReference>
<dbReference type="InterPro" id="IPR001789">
    <property type="entry name" value="Sig_transdc_resp-reg_receiver"/>
</dbReference>
<keyword evidence="9" id="KW-1185">Reference proteome</keyword>
<keyword evidence="2" id="KW-0902">Two-component regulatory system</keyword>
<feature type="modified residue" description="4-aspartylphosphate" evidence="6">
    <location>
        <position position="64"/>
    </location>
</feature>
<keyword evidence="5" id="KW-0804">Transcription</keyword>
<dbReference type="EMBL" id="QGHC01000001">
    <property type="protein sequence ID" value="PWK93044.1"/>
    <property type="molecule type" value="Genomic_DNA"/>
</dbReference>
<evidence type="ECO:0000256" key="4">
    <source>
        <dbReference type="ARBA" id="ARBA00023125"/>
    </source>
</evidence>
<keyword evidence="4" id="KW-0238">DNA-binding</keyword>
<gene>
    <name evidence="8" type="ORF">C7456_101397</name>
</gene>
<dbReference type="Gene3D" id="3.40.50.2300">
    <property type="match status" value="1"/>
</dbReference>
<evidence type="ECO:0000256" key="2">
    <source>
        <dbReference type="ARBA" id="ARBA00023012"/>
    </source>
</evidence>
<dbReference type="GO" id="GO:0032993">
    <property type="term" value="C:protein-DNA complex"/>
    <property type="evidence" value="ECO:0007669"/>
    <property type="project" value="TreeGrafter"/>
</dbReference>
<dbReference type="PANTHER" id="PTHR48111">
    <property type="entry name" value="REGULATOR OF RPOS"/>
    <property type="match status" value="1"/>
</dbReference>
<evidence type="ECO:0000256" key="1">
    <source>
        <dbReference type="ARBA" id="ARBA00022553"/>
    </source>
</evidence>
<evidence type="ECO:0000256" key="6">
    <source>
        <dbReference type="PROSITE-ProRule" id="PRU00169"/>
    </source>
</evidence>
<evidence type="ECO:0000256" key="3">
    <source>
        <dbReference type="ARBA" id="ARBA00023015"/>
    </source>
</evidence>
<sequence>MTALPSEATPDRVPYVLVADDDAASRRFLSDGLHSLGARVKACGDGAAVLELARGEAFDLLLLDLRMPGGGARALLHALRGDARAASGDSVAVATSAELSPDDRRQLLAEGFGDVLAKPCDLGALQRVLNLARHEAQRQDLPVLDDAAALVATGDTGTMQALRGLLREELLALERDLGRDGNDAGTLIDRLHRLRSSCGFCGASALAAQAARLQRDLRGEPRDAGAAVQRFRRALRATLAALDHPAGLGLQDA</sequence>
<evidence type="ECO:0000259" key="7">
    <source>
        <dbReference type="PROSITE" id="PS50110"/>
    </source>
</evidence>
<dbReference type="AlphaFoldDB" id="A0A316IKK3"/>
<evidence type="ECO:0000313" key="9">
    <source>
        <dbReference type="Proteomes" id="UP000245812"/>
    </source>
</evidence>